<dbReference type="GO" id="GO:0016020">
    <property type="term" value="C:membrane"/>
    <property type="evidence" value="ECO:0007669"/>
    <property type="project" value="UniProtKB-SubCell"/>
</dbReference>
<evidence type="ECO:0000313" key="8">
    <source>
        <dbReference type="Proteomes" id="UP001153712"/>
    </source>
</evidence>
<dbReference type="Pfam" id="PF00916">
    <property type="entry name" value="Sulfate_transp"/>
    <property type="match status" value="1"/>
</dbReference>
<organism evidence="7 8">
    <name type="scientific">Phyllotreta striolata</name>
    <name type="common">Striped flea beetle</name>
    <name type="synonym">Crioceris striolata</name>
    <dbReference type="NCBI Taxonomy" id="444603"/>
    <lineage>
        <taxon>Eukaryota</taxon>
        <taxon>Metazoa</taxon>
        <taxon>Ecdysozoa</taxon>
        <taxon>Arthropoda</taxon>
        <taxon>Hexapoda</taxon>
        <taxon>Insecta</taxon>
        <taxon>Pterygota</taxon>
        <taxon>Neoptera</taxon>
        <taxon>Endopterygota</taxon>
        <taxon>Coleoptera</taxon>
        <taxon>Polyphaga</taxon>
        <taxon>Cucujiformia</taxon>
        <taxon>Chrysomeloidea</taxon>
        <taxon>Chrysomelidae</taxon>
        <taxon>Galerucinae</taxon>
        <taxon>Alticini</taxon>
        <taxon>Phyllotreta</taxon>
    </lineage>
</organism>
<dbReference type="OrthoDB" id="288203at2759"/>
<sequence length="231" mass="25288">MTADNLPSIKIERPLYEHNQLREDLMYEKTKKSRKWCKNISCRKIITSTIPSLGWIPKYGKTDFFSDLAAGFTVAIMHIPQGMAYALLGNVPPVVGIYMAVFPVLVYFFFGTSRHVSMGTFSIACLMTGKAVLEYSDPVYFKPATTNGSDLIFTSTSPTYTPSQVASAVTLVVAFIQLIMYFLRLGIASALLSEMLVNAFTAGAAVQIVITQCKDLIGITIPKVSGKLSGN</sequence>
<keyword evidence="3 5" id="KW-1133">Transmembrane helix</keyword>
<dbReference type="GO" id="GO:0055085">
    <property type="term" value="P:transmembrane transport"/>
    <property type="evidence" value="ECO:0007669"/>
    <property type="project" value="InterPro"/>
</dbReference>
<protein>
    <recommendedName>
        <fullName evidence="6">SLC26A/SulP transporter domain-containing protein</fullName>
    </recommendedName>
</protein>
<evidence type="ECO:0000313" key="7">
    <source>
        <dbReference type="EMBL" id="CAG9853609.1"/>
    </source>
</evidence>
<dbReference type="InterPro" id="IPR001902">
    <property type="entry name" value="SLC26A/SulP_fam"/>
</dbReference>
<evidence type="ECO:0000259" key="6">
    <source>
        <dbReference type="Pfam" id="PF00916"/>
    </source>
</evidence>
<evidence type="ECO:0000256" key="4">
    <source>
        <dbReference type="ARBA" id="ARBA00023136"/>
    </source>
</evidence>
<feature type="transmembrane region" description="Helical" evidence="5">
    <location>
        <begin position="165"/>
        <end position="183"/>
    </location>
</feature>
<evidence type="ECO:0000256" key="2">
    <source>
        <dbReference type="ARBA" id="ARBA00022692"/>
    </source>
</evidence>
<gene>
    <name evidence="7" type="ORF">PHYEVI_LOCUS82</name>
</gene>
<evidence type="ECO:0000256" key="5">
    <source>
        <dbReference type="SAM" id="Phobius"/>
    </source>
</evidence>
<keyword evidence="2 5" id="KW-0812">Transmembrane</keyword>
<dbReference type="Proteomes" id="UP001153712">
    <property type="component" value="Chromosome 1"/>
</dbReference>
<keyword evidence="4 5" id="KW-0472">Membrane</keyword>
<dbReference type="AlphaFoldDB" id="A0A9N9XJ18"/>
<dbReference type="InterPro" id="IPR011547">
    <property type="entry name" value="SLC26A/SulP_dom"/>
</dbReference>
<name>A0A9N9XJ18_PHYSR</name>
<comment type="subcellular location">
    <subcellularLocation>
        <location evidence="1">Membrane</location>
        <topology evidence="1">Multi-pass membrane protein</topology>
    </subcellularLocation>
</comment>
<evidence type="ECO:0000256" key="3">
    <source>
        <dbReference type="ARBA" id="ARBA00022989"/>
    </source>
</evidence>
<evidence type="ECO:0000256" key="1">
    <source>
        <dbReference type="ARBA" id="ARBA00004141"/>
    </source>
</evidence>
<accession>A0A9N9XJ18</accession>
<dbReference type="PANTHER" id="PTHR11814">
    <property type="entry name" value="SULFATE TRANSPORTER"/>
    <property type="match status" value="1"/>
</dbReference>
<proteinExistence type="predicted"/>
<keyword evidence="8" id="KW-1185">Reference proteome</keyword>
<feature type="transmembrane region" description="Helical" evidence="5">
    <location>
        <begin position="87"/>
        <end position="110"/>
    </location>
</feature>
<reference evidence="7" key="1">
    <citation type="submission" date="2022-01" db="EMBL/GenBank/DDBJ databases">
        <authorList>
            <person name="King R."/>
        </authorList>
    </citation>
    <scope>NUCLEOTIDE SEQUENCE</scope>
</reference>
<feature type="domain" description="SLC26A/SulP transporter" evidence="6">
    <location>
        <begin position="64"/>
        <end position="220"/>
    </location>
</feature>
<dbReference type="EMBL" id="OU900094">
    <property type="protein sequence ID" value="CAG9853609.1"/>
    <property type="molecule type" value="Genomic_DNA"/>
</dbReference>